<accession>A0A9P6NCK3</accession>
<comment type="caution">
    <text evidence="2">The sequence shown here is derived from an EMBL/GenBank/DDBJ whole genome shotgun (WGS) entry which is preliminary data.</text>
</comment>
<evidence type="ECO:0000313" key="2">
    <source>
        <dbReference type="EMBL" id="KAG0143624.1"/>
    </source>
</evidence>
<gene>
    <name evidence="2" type="ORF">CROQUDRAFT_134851</name>
</gene>
<dbReference type="AlphaFoldDB" id="A0A9P6NCK3"/>
<keyword evidence="1" id="KW-0812">Transmembrane</keyword>
<evidence type="ECO:0000313" key="3">
    <source>
        <dbReference type="Proteomes" id="UP000886653"/>
    </source>
</evidence>
<feature type="transmembrane region" description="Helical" evidence="1">
    <location>
        <begin position="48"/>
        <end position="67"/>
    </location>
</feature>
<feature type="transmembrane region" description="Helical" evidence="1">
    <location>
        <begin position="111"/>
        <end position="134"/>
    </location>
</feature>
<dbReference type="EMBL" id="MU167314">
    <property type="protein sequence ID" value="KAG0143624.1"/>
    <property type="molecule type" value="Genomic_DNA"/>
</dbReference>
<keyword evidence="1" id="KW-0472">Membrane</keyword>
<keyword evidence="1" id="KW-1133">Transmembrane helix</keyword>
<proteinExistence type="predicted"/>
<protein>
    <submittedName>
        <fullName evidence="2">Uncharacterized protein</fullName>
    </submittedName>
</protein>
<reference evidence="2" key="1">
    <citation type="submission" date="2013-11" db="EMBL/GenBank/DDBJ databases">
        <title>Genome sequence of the fusiform rust pathogen reveals effectors for host alternation and coevolution with pine.</title>
        <authorList>
            <consortium name="DOE Joint Genome Institute"/>
            <person name="Smith K."/>
            <person name="Pendleton A."/>
            <person name="Kubisiak T."/>
            <person name="Anderson C."/>
            <person name="Salamov A."/>
            <person name="Aerts A."/>
            <person name="Riley R."/>
            <person name="Clum A."/>
            <person name="Lindquist E."/>
            <person name="Ence D."/>
            <person name="Campbell M."/>
            <person name="Kronenberg Z."/>
            <person name="Feau N."/>
            <person name="Dhillon B."/>
            <person name="Hamelin R."/>
            <person name="Burleigh J."/>
            <person name="Smith J."/>
            <person name="Yandell M."/>
            <person name="Nelson C."/>
            <person name="Grigoriev I."/>
            <person name="Davis J."/>
        </authorList>
    </citation>
    <scope>NUCLEOTIDE SEQUENCE</scope>
    <source>
        <strain evidence="2">G11</strain>
    </source>
</reference>
<evidence type="ECO:0000256" key="1">
    <source>
        <dbReference type="SAM" id="Phobius"/>
    </source>
</evidence>
<feature type="transmembrane region" description="Helical" evidence="1">
    <location>
        <begin position="21"/>
        <end position="42"/>
    </location>
</feature>
<dbReference type="Proteomes" id="UP000886653">
    <property type="component" value="Unassembled WGS sequence"/>
</dbReference>
<keyword evidence="3" id="KW-1185">Reference proteome</keyword>
<organism evidence="2 3">
    <name type="scientific">Cronartium quercuum f. sp. fusiforme G11</name>
    <dbReference type="NCBI Taxonomy" id="708437"/>
    <lineage>
        <taxon>Eukaryota</taxon>
        <taxon>Fungi</taxon>
        <taxon>Dikarya</taxon>
        <taxon>Basidiomycota</taxon>
        <taxon>Pucciniomycotina</taxon>
        <taxon>Pucciniomycetes</taxon>
        <taxon>Pucciniales</taxon>
        <taxon>Coleosporiaceae</taxon>
        <taxon>Cronartium</taxon>
    </lineage>
</organism>
<name>A0A9P6NCK3_9BASI</name>
<sequence>MSPISVSSVTFSSFPEGFGTLAVVLAVGAIFFAIDTATVVAAVQVASVAWLVALLVVEMAASWRFMIIKIMNHPYTSVPNAGTKMMMGMSQPYGVTRVPMGKAEDMSSVNFLLLLSHYSILSYGSVALLLFLSFHTWKELCAYLETSRLIIQCQMEYQGVVSKGISIACCI</sequence>